<organism evidence="8 9">
    <name type="scientific">Formosa undariae</name>
    <dbReference type="NCBI Taxonomy" id="1325436"/>
    <lineage>
        <taxon>Bacteria</taxon>
        <taxon>Pseudomonadati</taxon>
        <taxon>Bacteroidota</taxon>
        <taxon>Flavobacteriia</taxon>
        <taxon>Flavobacteriales</taxon>
        <taxon>Flavobacteriaceae</taxon>
        <taxon>Formosa</taxon>
    </lineage>
</organism>
<dbReference type="Proteomes" id="UP001589605">
    <property type="component" value="Unassembled WGS sequence"/>
</dbReference>
<dbReference type="CDD" id="cd10328">
    <property type="entry name" value="SLC5sbd_YidK"/>
    <property type="match status" value="1"/>
</dbReference>
<dbReference type="NCBIfam" id="TIGR00813">
    <property type="entry name" value="sss"/>
    <property type="match status" value="1"/>
</dbReference>
<dbReference type="PANTHER" id="PTHR11819:SF195">
    <property type="entry name" value="SODIUM_GLUCOSE COTRANSPORTER 4"/>
    <property type="match status" value="1"/>
</dbReference>
<dbReference type="RefSeq" id="WP_382383388.1">
    <property type="nucleotide sequence ID" value="NZ_JBHMEZ010000012.1"/>
</dbReference>
<feature type="transmembrane region" description="Helical" evidence="7">
    <location>
        <begin position="34"/>
        <end position="51"/>
    </location>
</feature>
<evidence type="ECO:0000256" key="6">
    <source>
        <dbReference type="RuleBase" id="RU362091"/>
    </source>
</evidence>
<feature type="transmembrane region" description="Helical" evidence="7">
    <location>
        <begin position="118"/>
        <end position="140"/>
    </location>
</feature>
<protein>
    <submittedName>
        <fullName evidence="8">Solute:sodium symporter family transporter</fullName>
    </submittedName>
</protein>
<evidence type="ECO:0000256" key="7">
    <source>
        <dbReference type="SAM" id="Phobius"/>
    </source>
</evidence>
<dbReference type="Pfam" id="PF00474">
    <property type="entry name" value="SSF"/>
    <property type="match status" value="1"/>
</dbReference>
<keyword evidence="3 7" id="KW-0812">Transmembrane</keyword>
<proteinExistence type="inferred from homology"/>
<feature type="transmembrane region" description="Helical" evidence="7">
    <location>
        <begin position="239"/>
        <end position="258"/>
    </location>
</feature>
<dbReference type="PROSITE" id="PS50283">
    <property type="entry name" value="NA_SOLUT_SYMP_3"/>
    <property type="match status" value="1"/>
</dbReference>
<comment type="caution">
    <text evidence="8">The sequence shown here is derived from an EMBL/GenBank/DDBJ whole genome shotgun (WGS) entry which is preliminary data.</text>
</comment>
<gene>
    <name evidence="8" type="ORF">ACFFVB_13030</name>
</gene>
<feature type="transmembrane region" description="Helical" evidence="7">
    <location>
        <begin position="460"/>
        <end position="482"/>
    </location>
</feature>
<feature type="transmembrane region" description="Helical" evidence="7">
    <location>
        <begin position="6"/>
        <end position="22"/>
    </location>
</feature>
<feature type="transmembrane region" description="Helical" evidence="7">
    <location>
        <begin position="325"/>
        <end position="356"/>
    </location>
</feature>
<evidence type="ECO:0000256" key="2">
    <source>
        <dbReference type="ARBA" id="ARBA00006434"/>
    </source>
</evidence>
<keyword evidence="5 7" id="KW-0472">Membrane</keyword>
<evidence type="ECO:0000313" key="9">
    <source>
        <dbReference type="Proteomes" id="UP001589605"/>
    </source>
</evidence>
<feature type="transmembrane region" description="Helical" evidence="7">
    <location>
        <begin position="71"/>
        <end position="92"/>
    </location>
</feature>
<reference evidence="8 9" key="1">
    <citation type="submission" date="2024-09" db="EMBL/GenBank/DDBJ databases">
        <authorList>
            <person name="Sun Q."/>
            <person name="Mori K."/>
        </authorList>
    </citation>
    <scope>NUCLEOTIDE SEQUENCE [LARGE SCALE GENOMIC DNA]</scope>
    <source>
        <strain evidence="8 9">CECT 8286</strain>
    </source>
</reference>
<dbReference type="InterPro" id="IPR001734">
    <property type="entry name" value="Na/solute_symporter"/>
</dbReference>
<feature type="transmembrane region" description="Helical" evidence="7">
    <location>
        <begin position="409"/>
        <end position="428"/>
    </location>
</feature>
<feature type="transmembrane region" description="Helical" evidence="7">
    <location>
        <begin position="435"/>
        <end position="454"/>
    </location>
</feature>
<name>A0ABV5F3N4_9FLAO</name>
<feature type="transmembrane region" description="Helical" evidence="7">
    <location>
        <begin position="377"/>
        <end position="397"/>
    </location>
</feature>
<keyword evidence="9" id="KW-1185">Reference proteome</keyword>
<accession>A0ABV5F3N4</accession>
<evidence type="ECO:0000256" key="4">
    <source>
        <dbReference type="ARBA" id="ARBA00022989"/>
    </source>
</evidence>
<sequence>MYTVLTFFAFIAFVAFYSWYKLRNENLNSKDGYFLGGRSLTGVVIAGSMLLTNISTEHLIGMNGSSYKNGFIIIAWEVTSALALVIAAIYFVPKYLKMGLTTIPQFLEERFDSTTRTLVALFLMVSFVVTLLPIVLYTGAINLESIFNVSEVLEVSKDRGLWITVVVVGLLGSVYAIFGGLKAVAVSDTINGYGLLIGGLAIPLIALVSIGDGNPLSGLIKVYNHAPEKFNVIGAKDSVLPFEVLFTGLIINQLYFWCMNQTIIQRALGAKNLVEAQKGLLFTGVLKIVVPIIIILPGVIAFYYYGDSLYENQDMIYPELIKKVLPVGLVGIFAAIVMGAVLSTFNSVLNSAATIFTIDIYKRHFGKRSGDSKLVRVGKLTSTILALFAIMVAPMVANAPDGLYQLLQQLNGIFFIPIASIMLAGFFLKNVSATGAKAALIVGLTFYILCTFVFKVDIHFVHIWGIEFLLNLAVMLIVSHFYPANKAFEIKDLQILEMKPWRYAKAMSILLCVVTVLIYIWLGWIGQPQ</sequence>
<comment type="subcellular location">
    <subcellularLocation>
        <location evidence="1">Membrane</location>
        <topology evidence="1">Multi-pass membrane protein</topology>
    </subcellularLocation>
</comment>
<feature type="transmembrane region" description="Helical" evidence="7">
    <location>
        <begin position="279"/>
        <end position="305"/>
    </location>
</feature>
<evidence type="ECO:0000256" key="1">
    <source>
        <dbReference type="ARBA" id="ARBA00004141"/>
    </source>
</evidence>
<keyword evidence="4 7" id="KW-1133">Transmembrane helix</keyword>
<dbReference type="InterPro" id="IPR038377">
    <property type="entry name" value="Na/Glc_symporter_sf"/>
</dbReference>
<dbReference type="NCBIfam" id="NF007790">
    <property type="entry name" value="PRK10484.1"/>
    <property type="match status" value="1"/>
</dbReference>
<evidence type="ECO:0000256" key="3">
    <source>
        <dbReference type="ARBA" id="ARBA00022692"/>
    </source>
</evidence>
<comment type="similarity">
    <text evidence="2 6">Belongs to the sodium:solute symporter (SSF) (TC 2.A.21) family.</text>
</comment>
<feature type="transmembrane region" description="Helical" evidence="7">
    <location>
        <begin position="503"/>
        <end position="524"/>
    </location>
</feature>
<feature type="transmembrane region" description="Helical" evidence="7">
    <location>
        <begin position="190"/>
        <end position="210"/>
    </location>
</feature>
<dbReference type="PANTHER" id="PTHR11819">
    <property type="entry name" value="SOLUTE CARRIER FAMILY 5"/>
    <property type="match status" value="1"/>
</dbReference>
<dbReference type="EMBL" id="JBHMEZ010000012">
    <property type="protein sequence ID" value="MFB9054004.1"/>
    <property type="molecule type" value="Genomic_DNA"/>
</dbReference>
<dbReference type="Gene3D" id="1.20.1730.10">
    <property type="entry name" value="Sodium/glucose cotransporter"/>
    <property type="match status" value="1"/>
</dbReference>
<evidence type="ECO:0000256" key="5">
    <source>
        <dbReference type="ARBA" id="ARBA00023136"/>
    </source>
</evidence>
<feature type="transmembrane region" description="Helical" evidence="7">
    <location>
        <begin position="160"/>
        <end position="178"/>
    </location>
</feature>
<evidence type="ECO:0000313" key="8">
    <source>
        <dbReference type="EMBL" id="MFB9054004.1"/>
    </source>
</evidence>